<dbReference type="GO" id="GO:0009317">
    <property type="term" value="C:acetyl-CoA carboxylase complex"/>
    <property type="evidence" value="ECO:0007669"/>
    <property type="project" value="InterPro"/>
</dbReference>
<evidence type="ECO:0000256" key="18">
    <source>
        <dbReference type="ARBA" id="ARBA00025280"/>
    </source>
</evidence>
<dbReference type="GO" id="GO:0008270">
    <property type="term" value="F:zinc ion binding"/>
    <property type="evidence" value="ECO:0007669"/>
    <property type="project" value="UniProtKB-KW"/>
</dbReference>
<keyword evidence="11" id="KW-0808">Transferase</keyword>
<dbReference type="RefSeq" id="WP_154077250.1">
    <property type="nucleotide sequence ID" value="NZ_CP045929.1"/>
</dbReference>
<gene>
    <name evidence="23" type="ORF">GIY23_15130</name>
</gene>
<keyword evidence="10" id="KW-0444">Lipid biosynthesis</keyword>
<accession>A0A5Q3Q7Y7</accession>
<evidence type="ECO:0000256" key="7">
    <source>
        <dbReference type="ARBA" id="ARBA00011883"/>
    </source>
</evidence>
<comment type="subcellular location">
    <subcellularLocation>
        <location evidence="2">Cytoplasm</location>
    </subcellularLocation>
</comment>
<keyword evidence="24" id="KW-1185">Reference proteome</keyword>
<evidence type="ECO:0000256" key="1">
    <source>
        <dbReference type="ARBA" id="ARBA00001947"/>
    </source>
</evidence>
<keyword evidence="14" id="KW-0276">Fatty acid metabolism</keyword>
<evidence type="ECO:0000256" key="2">
    <source>
        <dbReference type="ARBA" id="ARBA00004496"/>
    </source>
</evidence>
<dbReference type="GO" id="GO:0005524">
    <property type="term" value="F:ATP binding"/>
    <property type="evidence" value="ECO:0007669"/>
    <property type="project" value="UniProtKB-KW"/>
</dbReference>
<comment type="subunit">
    <text evidence="6">Acetyl-CoA carboxylase is a heterotetramer composed of biotin carboxyl carrier protein (AccB), biotin carboxylase (AccC) and two subunits of ACCase subunit beta/alpha.</text>
</comment>
<dbReference type="GO" id="GO:0003989">
    <property type="term" value="F:acetyl-CoA carboxylase activity"/>
    <property type="evidence" value="ECO:0007669"/>
    <property type="project" value="InterPro"/>
</dbReference>
<evidence type="ECO:0000256" key="10">
    <source>
        <dbReference type="ARBA" id="ARBA00022516"/>
    </source>
</evidence>
<evidence type="ECO:0000256" key="16">
    <source>
        <dbReference type="ARBA" id="ARBA00023098"/>
    </source>
</evidence>
<dbReference type="GO" id="GO:2001295">
    <property type="term" value="P:malonyl-CoA biosynthetic process"/>
    <property type="evidence" value="ECO:0007669"/>
    <property type="project" value="UniProtKB-UniPathway"/>
</dbReference>
<dbReference type="GO" id="GO:0016743">
    <property type="term" value="F:carboxyl- or carbamoyltransferase activity"/>
    <property type="evidence" value="ECO:0007669"/>
    <property type="project" value="InterPro"/>
</dbReference>
<evidence type="ECO:0000256" key="17">
    <source>
        <dbReference type="ARBA" id="ARBA00023160"/>
    </source>
</evidence>
<protein>
    <recommendedName>
        <fullName evidence="8">Acetyl-coenzyme A carboxylase carboxyl transferase subunits beta/alpha</fullName>
        <ecNumber evidence="7">2.1.3.15</ecNumber>
    </recommendedName>
</protein>
<evidence type="ECO:0000256" key="9">
    <source>
        <dbReference type="ARBA" id="ARBA00022490"/>
    </source>
</evidence>
<dbReference type="EC" id="2.1.3.15" evidence="7"/>
<evidence type="ECO:0000256" key="6">
    <source>
        <dbReference type="ARBA" id="ARBA00011664"/>
    </source>
</evidence>
<dbReference type="InterPro" id="IPR029045">
    <property type="entry name" value="ClpP/crotonase-like_dom_sf"/>
</dbReference>
<dbReference type="Pfam" id="PF01039">
    <property type="entry name" value="Carboxyl_trans"/>
    <property type="match status" value="1"/>
</dbReference>
<dbReference type="EMBL" id="CP045929">
    <property type="protein sequence ID" value="QGK70668.1"/>
    <property type="molecule type" value="Genomic_DNA"/>
</dbReference>
<evidence type="ECO:0000313" key="23">
    <source>
        <dbReference type="EMBL" id="QGK70668.1"/>
    </source>
</evidence>
<feature type="domain" description="CoA carboxyltransferase C-terminal" evidence="22">
    <location>
        <begin position="231"/>
        <end position="446"/>
    </location>
</feature>
<evidence type="ECO:0000313" key="24">
    <source>
        <dbReference type="Proteomes" id="UP000371041"/>
    </source>
</evidence>
<evidence type="ECO:0000256" key="8">
    <source>
        <dbReference type="ARBA" id="ARBA00018312"/>
    </source>
</evidence>
<evidence type="ECO:0000256" key="15">
    <source>
        <dbReference type="ARBA" id="ARBA00022840"/>
    </source>
</evidence>
<comment type="similarity">
    <text evidence="5">In the N-terminal section; belongs to the AccD/PCCB family.</text>
</comment>
<evidence type="ECO:0000256" key="3">
    <source>
        <dbReference type="ARBA" id="ARBA00004956"/>
    </source>
</evidence>
<name>A0A5Q3Q7Y7_9PSEU</name>
<comment type="function">
    <text evidence="18">Component of the acetyl coenzyme A carboxylase (ACC) complex. Biotin carboxylase (BC) catalyzes the carboxylation of biotin on its carrier protein (BCCP) and then the CO(2) group is transferred by the transcarboxylase to acetyl-CoA to form malonyl-CoA.</text>
</comment>
<evidence type="ECO:0000256" key="14">
    <source>
        <dbReference type="ARBA" id="ARBA00022832"/>
    </source>
</evidence>
<comment type="catalytic activity">
    <reaction evidence="19">
        <text>N(6)-carboxybiotinyl-L-lysyl-[protein] + acetyl-CoA = N(6)-biotinyl-L-lysyl-[protein] + malonyl-CoA</text>
        <dbReference type="Rhea" id="RHEA:54728"/>
        <dbReference type="Rhea" id="RHEA-COMP:10505"/>
        <dbReference type="Rhea" id="RHEA-COMP:10506"/>
        <dbReference type="ChEBI" id="CHEBI:57288"/>
        <dbReference type="ChEBI" id="CHEBI:57384"/>
        <dbReference type="ChEBI" id="CHEBI:83144"/>
        <dbReference type="ChEBI" id="CHEBI:83145"/>
        <dbReference type="EC" id="2.1.3.15"/>
    </reaction>
</comment>
<dbReference type="AlphaFoldDB" id="A0A5Q3Q7Y7"/>
<comment type="pathway">
    <text evidence="3">Lipid metabolism; malonyl-CoA biosynthesis; malonyl-CoA from acetyl-CoA: step 1/1.</text>
</comment>
<sequence>MDEPGSARELIDTLCSRFDEFRFPEVSDGTDGPLGWPGYDERRTQAREKTGESESVVCGVGTVGEHRAVLIVSEFGFLGGSIGADTGARIVGSFERARTLRVPVVSLVASGGSRLQEGICALRQLQEITRAAVLARRDGIPHVAVARHPTTGGMWASLTAGADLVLASPEATISFGGSRVRDPGETGLAFTAEGTFEAGQVDRVVPRSELPTVLTSLVHLLCLTLATQPAPAEVPEAPRTRELPDSGGAATQRARAADLPRASAYLDRYLQNRFELSGDRSGAIDPGMLCGIGERDGRAIAFAAQTGTATTPAGFRTATRLVGLAERLAIPVLTLVDTPGAANDAAAERAGIGPAIAGLFAAVAEATVPITTLVVGEGGSGGALALAAPERTWITVDGYFAVIAPEAATAILKRDPSEVDEIANRLRLRPQDLLELGFVRGIVGTP</sequence>
<dbReference type="InterPro" id="IPR011763">
    <property type="entry name" value="COA_CT_C"/>
</dbReference>
<dbReference type="InterPro" id="IPR001095">
    <property type="entry name" value="Acetyl_CoA_COase_a_su"/>
</dbReference>
<feature type="region of interest" description="Disordered" evidence="20">
    <location>
        <begin position="232"/>
        <end position="254"/>
    </location>
</feature>
<dbReference type="KEGG" id="sace:GIY23_15130"/>
<evidence type="ECO:0000256" key="4">
    <source>
        <dbReference type="ARBA" id="ARBA00006276"/>
    </source>
</evidence>
<evidence type="ECO:0000259" key="22">
    <source>
        <dbReference type="PROSITE" id="PS50989"/>
    </source>
</evidence>
<evidence type="ECO:0000256" key="19">
    <source>
        <dbReference type="ARBA" id="ARBA00049152"/>
    </source>
</evidence>
<organism evidence="23 24">
    <name type="scientific">Allosaccharopolyspora coralli</name>
    <dbReference type="NCBI Taxonomy" id="2665642"/>
    <lineage>
        <taxon>Bacteria</taxon>
        <taxon>Bacillati</taxon>
        <taxon>Actinomycetota</taxon>
        <taxon>Actinomycetes</taxon>
        <taxon>Pseudonocardiales</taxon>
        <taxon>Pseudonocardiaceae</taxon>
        <taxon>Allosaccharopolyspora</taxon>
    </lineage>
</organism>
<dbReference type="InterPro" id="IPR011762">
    <property type="entry name" value="COA_CT_N"/>
</dbReference>
<evidence type="ECO:0000259" key="21">
    <source>
        <dbReference type="PROSITE" id="PS50980"/>
    </source>
</evidence>
<dbReference type="PRINTS" id="PR01070">
    <property type="entry name" value="ACCCTRFRASEB"/>
</dbReference>
<dbReference type="InterPro" id="IPR034733">
    <property type="entry name" value="AcCoA_carboxyl_beta"/>
</dbReference>
<dbReference type="Pfam" id="PF03255">
    <property type="entry name" value="ACCA"/>
    <property type="match status" value="1"/>
</dbReference>
<comment type="cofactor">
    <cofactor evidence="1">
        <name>Zn(2+)</name>
        <dbReference type="ChEBI" id="CHEBI:29105"/>
    </cofactor>
</comment>
<dbReference type="PROSITE" id="PS50980">
    <property type="entry name" value="COA_CT_NTER"/>
    <property type="match status" value="1"/>
</dbReference>
<keyword evidence="16" id="KW-0443">Lipid metabolism</keyword>
<keyword evidence="13" id="KW-0479">Metal-binding</keyword>
<dbReference type="PANTHER" id="PTHR42853">
    <property type="entry name" value="ACETYL-COENZYME A CARBOXYLASE CARBOXYL TRANSFERASE SUBUNIT ALPHA"/>
    <property type="match status" value="1"/>
</dbReference>
<dbReference type="PANTHER" id="PTHR42853:SF3">
    <property type="entry name" value="ACETYL-COENZYME A CARBOXYLASE CARBOXYL TRANSFERASE SUBUNIT ALPHA, CHLOROPLASTIC"/>
    <property type="match status" value="1"/>
</dbReference>
<evidence type="ECO:0000256" key="20">
    <source>
        <dbReference type="SAM" id="MobiDB-lite"/>
    </source>
</evidence>
<dbReference type="Proteomes" id="UP000371041">
    <property type="component" value="Chromosome"/>
</dbReference>
<keyword evidence="9" id="KW-0963">Cytoplasm</keyword>
<keyword evidence="17" id="KW-0275">Fatty acid biosynthesis</keyword>
<dbReference type="UniPathway" id="UPA00655">
    <property type="reaction ID" value="UER00711"/>
</dbReference>
<dbReference type="Gene3D" id="3.90.226.10">
    <property type="entry name" value="2-enoyl-CoA Hydratase, Chain A, domain 1"/>
    <property type="match status" value="2"/>
</dbReference>
<dbReference type="GO" id="GO:0006633">
    <property type="term" value="P:fatty acid biosynthetic process"/>
    <property type="evidence" value="ECO:0007669"/>
    <property type="project" value="UniProtKB-KW"/>
</dbReference>
<keyword evidence="13" id="KW-0862">Zinc</keyword>
<keyword evidence="13" id="KW-0863">Zinc-finger</keyword>
<feature type="domain" description="CoA carboxyltransferase N-terminal" evidence="21">
    <location>
        <begin position="1"/>
        <end position="236"/>
    </location>
</feature>
<evidence type="ECO:0000256" key="13">
    <source>
        <dbReference type="ARBA" id="ARBA00022771"/>
    </source>
</evidence>
<dbReference type="SUPFAM" id="SSF52096">
    <property type="entry name" value="ClpP/crotonase"/>
    <property type="match status" value="2"/>
</dbReference>
<evidence type="ECO:0000256" key="5">
    <source>
        <dbReference type="ARBA" id="ARBA00010284"/>
    </source>
</evidence>
<reference evidence="24" key="1">
    <citation type="submission" date="2019-11" db="EMBL/GenBank/DDBJ databases">
        <title>The complete genome sequence of Saccharopolyspora sp. E2A.</title>
        <authorList>
            <person name="Zhang G."/>
        </authorList>
    </citation>
    <scope>NUCLEOTIDE SEQUENCE [LARGE SCALE GENOMIC DNA]</scope>
    <source>
        <strain evidence="24">E2A</strain>
    </source>
</reference>
<proteinExistence type="inferred from homology"/>
<dbReference type="InterPro" id="IPR000438">
    <property type="entry name" value="Acetyl_CoA_COase_Trfase_b_su"/>
</dbReference>
<evidence type="ECO:0000256" key="11">
    <source>
        <dbReference type="ARBA" id="ARBA00022679"/>
    </source>
</evidence>
<keyword evidence="12" id="KW-0547">Nucleotide-binding</keyword>
<comment type="similarity">
    <text evidence="4">In the C-terminal section; belongs to the AccA family.</text>
</comment>
<dbReference type="PROSITE" id="PS50989">
    <property type="entry name" value="COA_CT_CTER"/>
    <property type="match status" value="1"/>
</dbReference>
<keyword evidence="15" id="KW-0067">ATP-binding</keyword>
<evidence type="ECO:0000256" key="12">
    <source>
        <dbReference type="ARBA" id="ARBA00022741"/>
    </source>
</evidence>